<dbReference type="Proteomes" id="UP000012488">
    <property type="component" value="Chromosome"/>
</dbReference>
<accession>A0A6B9FHA1</accession>
<reference evidence="3 4" key="2">
    <citation type="journal article" date="2013" name="Genome Announc.">
        <title>Draft Genome Sequence of Methylobacterium mesophilicum Strain SR1.6/6, Isolated from Citrus sinensis.</title>
        <authorList>
            <person name="Marinho Almeida D."/>
            <person name="Dini-Andreote F."/>
            <person name="Camargo Neves A.A."/>
            <person name="Juca Ramos R.T."/>
            <person name="Andreote F.D."/>
            <person name="Carneiro A.R."/>
            <person name="Oliveira de Souza Lima A."/>
            <person name="Caracciolo Gomes de Sa P.H."/>
            <person name="Ribeiro Barbosa M.S."/>
            <person name="Araujo W.L."/>
            <person name="Silva A."/>
        </authorList>
    </citation>
    <scope>NUCLEOTIDE SEQUENCE [LARGE SCALE GENOMIC DNA]</scope>
    <source>
        <strain evidence="3 4">SR1.6/6</strain>
    </source>
</reference>
<dbReference type="GO" id="GO:0003700">
    <property type="term" value="F:DNA-binding transcription factor activity"/>
    <property type="evidence" value="ECO:0007669"/>
    <property type="project" value="InterPro"/>
</dbReference>
<feature type="compositionally biased region" description="Basic and acidic residues" evidence="1">
    <location>
        <begin position="1"/>
        <end position="26"/>
    </location>
</feature>
<dbReference type="AlphaFoldDB" id="A0A6B9FHA1"/>
<feature type="region of interest" description="Disordered" evidence="1">
    <location>
        <begin position="1"/>
        <end position="65"/>
    </location>
</feature>
<dbReference type="KEGG" id="mmes:MMSR116_04275"/>
<protein>
    <submittedName>
        <fullName evidence="3">RNA polymerase subunit sigma-24</fullName>
    </submittedName>
</protein>
<dbReference type="EMBL" id="CP043538">
    <property type="protein sequence ID" value="QGY01206.1"/>
    <property type="molecule type" value="Genomic_DNA"/>
</dbReference>
<organism evidence="3 4">
    <name type="scientific">Methylobacterium mesophilicum SR1.6/6</name>
    <dbReference type="NCBI Taxonomy" id="908290"/>
    <lineage>
        <taxon>Bacteria</taxon>
        <taxon>Pseudomonadati</taxon>
        <taxon>Pseudomonadota</taxon>
        <taxon>Alphaproteobacteria</taxon>
        <taxon>Hyphomicrobiales</taxon>
        <taxon>Methylobacteriaceae</taxon>
        <taxon>Methylobacterium</taxon>
    </lineage>
</organism>
<evidence type="ECO:0000313" key="3">
    <source>
        <dbReference type="EMBL" id="QGY01206.1"/>
    </source>
</evidence>
<feature type="compositionally biased region" description="Polar residues" evidence="1">
    <location>
        <begin position="47"/>
        <end position="59"/>
    </location>
</feature>
<evidence type="ECO:0000313" key="4">
    <source>
        <dbReference type="Proteomes" id="UP000012488"/>
    </source>
</evidence>
<gene>
    <name evidence="3" type="ORF">MMSR116_04275</name>
</gene>
<proteinExistence type="predicted"/>
<dbReference type="InterPro" id="IPR013325">
    <property type="entry name" value="RNA_pol_sigma_r2"/>
</dbReference>
<dbReference type="OrthoDB" id="9797134at2"/>
<evidence type="ECO:0000256" key="1">
    <source>
        <dbReference type="SAM" id="MobiDB-lite"/>
    </source>
</evidence>
<dbReference type="SUPFAM" id="SSF88946">
    <property type="entry name" value="Sigma2 domain of RNA polymerase sigma factors"/>
    <property type="match status" value="1"/>
</dbReference>
<dbReference type="Gene3D" id="1.10.1740.10">
    <property type="match status" value="1"/>
</dbReference>
<sequence>MPFHPDTRSGQRADELGSSPDTKESDWPLPPRAQTCIPESRPRGQPAQVSRGSAGSSQTPDPDLFRDDLLRWLPELRGFANSITATATQAEDLVQETLLRAWQGQDHYRLGSDLKAWVFAMMRKSSSCQTRKAEREVPDVDRLREPPQGKPVRACTLGRAPDREP</sequence>
<evidence type="ECO:0000259" key="2">
    <source>
        <dbReference type="Pfam" id="PF04542"/>
    </source>
</evidence>
<dbReference type="GO" id="GO:0006352">
    <property type="term" value="P:DNA-templated transcription initiation"/>
    <property type="evidence" value="ECO:0007669"/>
    <property type="project" value="InterPro"/>
</dbReference>
<reference evidence="3 4" key="1">
    <citation type="journal article" date="2012" name="Genet. Mol. Biol.">
        <title>Analysis of 16S rRNA and mxaF genes revealing insights into Methylobacterium niche-specific plant association.</title>
        <authorList>
            <person name="Dourado M.N."/>
            <person name="Andreote F.D."/>
            <person name="Dini-Andreote F."/>
            <person name="Conti R."/>
            <person name="Araujo J.M."/>
            <person name="Araujo W.L."/>
        </authorList>
    </citation>
    <scope>NUCLEOTIDE SEQUENCE [LARGE SCALE GENOMIC DNA]</scope>
    <source>
        <strain evidence="3 4">SR1.6/6</strain>
    </source>
</reference>
<feature type="region of interest" description="Disordered" evidence="1">
    <location>
        <begin position="128"/>
        <end position="165"/>
    </location>
</feature>
<name>A0A6B9FHA1_9HYPH</name>
<dbReference type="Pfam" id="PF04542">
    <property type="entry name" value="Sigma70_r2"/>
    <property type="match status" value="1"/>
</dbReference>
<feature type="compositionally biased region" description="Basic and acidic residues" evidence="1">
    <location>
        <begin position="131"/>
        <end position="147"/>
    </location>
</feature>
<feature type="domain" description="RNA polymerase sigma-70 region 2" evidence="2">
    <location>
        <begin position="71"/>
        <end position="133"/>
    </location>
</feature>
<dbReference type="InterPro" id="IPR007627">
    <property type="entry name" value="RNA_pol_sigma70_r2"/>
</dbReference>